<dbReference type="GO" id="GO:0019262">
    <property type="term" value="P:N-acetylneuraminate catabolic process"/>
    <property type="evidence" value="ECO:0007669"/>
    <property type="project" value="TreeGrafter"/>
</dbReference>
<reference evidence="5 6" key="1">
    <citation type="submission" date="2018-09" db="EMBL/GenBank/DDBJ databases">
        <title>Glutamicibacter mishrai S5-52T (LMG 29155T = KCTC 39846T).</title>
        <authorList>
            <person name="Das S.K."/>
        </authorList>
    </citation>
    <scope>NUCLEOTIDE SEQUENCE [LARGE SCALE GENOMIC DNA]</scope>
    <source>
        <strain evidence="5 6">S5-52</strain>
    </source>
</reference>
<evidence type="ECO:0000313" key="5">
    <source>
        <dbReference type="EMBL" id="QIV87848.1"/>
    </source>
</evidence>
<dbReference type="Pfam" id="PF01182">
    <property type="entry name" value="Glucosamine_iso"/>
    <property type="match status" value="1"/>
</dbReference>
<dbReference type="PANTHER" id="PTHR11280">
    <property type="entry name" value="GLUCOSAMINE-6-PHOSPHATE ISOMERASE"/>
    <property type="match status" value="1"/>
</dbReference>
<dbReference type="InterPro" id="IPR004547">
    <property type="entry name" value="Glucosamine6P_isomerase"/>
</dbReference>
<gene>
    <name evidence="5" type="primary">nagB</name>
    <name evidence="5" type="ORF">D3791_12470</name>
</gene>
<dbReference type="RefSeq" id="WP_172512403.1">
    <property type="nucleotide sequence ID" value="NZ_CP032549.1"/>
</dbReference>
<dbReference type="GO" id="GO:0004342">
    <property type="term" value="F:glucosamine-6-phosphate deaminase activity"/>
    <property type="evidence" value="ECO:0007669"/>
    <property type="project" value="UniProtKB-UniRule"/>
</dbReference>
<protein>
    <recommendedName>
        <fullName evidence="3">Glucosamine-6-phosphate deaminase</fullName>
        <ecNumber evidence="3">3.5.99.6</ecNumber>
    </recommendedName>
</protein>
<keyword evidence="6" id="KW-1185">Reference proteome</keyword>
<evidence type="ECO:0000256" key="1">
    <source>
        <dbReference type="ARBA" id="ARBA00022801"/>
    </source>
</evidence>
<name>A0A6H0SKC6_9MICC</name>
<dbReference type="EMBL" id="CP032549">
    <property type="protein sequence ID" value="QIV87848.1"/>
    <property type="molecule type" value="Genomic_DNA"/>
</dbReference>
<dbReference type="PANTHER" id="PTHR11280:SF5">
    <property type="entry name" value="GLUCOSAMINE-6-PHOSPHATE ISOMERASE"/>
    <property type="match status" value="1"/>
</dbReference>
<keyword evidence="1 5" id="KW-0378">Hydrolase</keyword>
<evidence type="ECO:0000256" key="2">
    <source>
        <dbReference type="ARBA" id="ARBA00023277"/>
    </source>
</evidence>
<sequence length="268" mass="28068">MRVLIANTADDVARIAADNVLEGLANHGAGADPVLGLATGSSPLGLYRELARAVTEGRADFSRATGFALDEYIGIPDTHEQSYRQTLVNEVCQVIGLPAQQLHTPQGMASSLQAIEEAARNYDQGIAAAGGIHVQILGIGSNGHLGFNEPGSALRSRTRVKRLAAKTRQDNARFFDGIEHVPTHCVTQGLGTILEAGRLVLVATGEGKAETIAACVEGPLTASCPGSVLQLHPDAVLVLDEAAAAGLKLREYYDDAAAGLSDMQLRVL</sequence>
<keyword evidence="2" id="KW-0119">Carbohydrate metabolism</keyword>
<dbReference type="GO" id="GO:0006043">
    <property type="term" value="P:glucosamine catabolic process"/>
    <property type="evidence" value="ECO:0007669"/>
    <property type="project" value="TreeGrafter"/>
</dbReference>
<dbReference type="Proteomes" id="UP000502331">
    <property type="component" value="Chromosome"/>
</dbReference>
<evidence type="ECO:0000256" key="3">
    <source>
        <dbReference type="NCBIfam" id="TIGR00502"/>
    </source>
</evidence>
<dbReference type="GO" id="GO:0005737">
    <property type="term" value="C:cytoplasm"/>
    <property type="evidence" value="ECO:0007669"/>
    <property type="project" value="TreeGrafter"/>
</dbReference>
<dbReference type="InterPro" id="IPR018321">
    <property type="entry name" value="Glucosamine6P_isomerase_CS"/>
</dbReference>
<feature type="domain" description="Glucosamine/galactosamine-6-phosphate isomerase" evidence="4">
    <location>
        <begin position="9"/>
        <end position="230"/>
    </location>
</feature>
<evidence type="ECO:0000313" key="6">
    <source>
        <dbReference type="Proteomes" id="UP000502331"/>
    </source>
</evidence>
<dbReference type="NCBIfam" id="TIGR00502">
    <property type="entry name" value="nagB"/>
    <property type="match status" value="1"/>
</dbReference>
<dbReference type="GO" id="GO:0042802">
    <property type="term" value="F:identical protein binding"/>
    <property type="evidence" value="ECO:0007669"/>
    <property type="project" value="TreeGrafter"/>
</dbReference>
<dbReference type="SUPFAM" id="SSF100950">
    <property type="entry name" value="NagB/RpiA/CoA transferase-like"/>
    <property type="match status" value="1"/>
</dbReference>
<dbReference type="InterPro" id="IPR006148">
    <property type="entry name" value="Glc/Gal-6P_isomerase"/>
</dbReference>
<dbReference type="PROSITE" id="PS01161">
    <property type="entry name" value="GLC_GALNAC_ISOMERASE"/>
    <property type="match status" value="1"/>
</dbReference>
<dbReference type="CDD" id="cd01399">
    <property type="entry name" value="GlcN6P_deaminase"/>
    <property type="match status" value="1"/>
</dbReference>
<accession>A0A6H0SKC6</accession>
<dbReference type="EC" id="3.5.99.6" evidence="3"/>
<organism evidence="5 6">
    <name type="scientific">Glutamicibacter mishrai</name>
    <dbReference type="NCBI Taxonomy" id="1775880"/>
    <lineage>
        <taxon>Bacteria</taxon>
        <taxon>Bacillati</taxon>
        <taxon>Actinomycetota</taxon>
        <taxon>Actinomycetes</taxon>
        <taxon>Micrococcales</taxon>
        <taxon>Micrococcaceae</taxon>
        <taxon>Glutamicibacter</taxon>
    </lineage>
</organism>
<dbReference type="AlphaFoldDB" id="A0A6H0SKC6"/>
<dbReference type="GO" id="GO:0006046">
    <property type="term" value="P:N-acetylglucosamine catabolic process"/>
    <property type="evidence" value="ECO:0007669"/>
    <property type="project" value="UniProtKB-UniRule"/>
</dbReference>
<dbReference type="GO" id="GO:0005975">
    <property type="term" value="P:carbohydrate metabolic process"/>
    <property type="evidence" value="ECO:0007669"/>
    <property type="project" value="InterPro"/>
</dbReference>
<dbReference type="Gene3D" id="3.40.50.1360">
    <property type="match status" value="1"/>
</dbReference>
<proteinExistence type="predicted"/>
<dbReference type="InterPro" id="IPR037171">
    <property type="entry name" value="NagB/RpiA_transferase-like"/>
</dbReference>
<evidence type="ECO:0000259" key="4">
    <source>
        <dbReference type="Pfam" id="PF01182"/>
    </source>
</evidence>